<dbReference type="MGI" id="MGI:2672935">
    <property type="gene designation" value="Clec18a"/>
</dbReference>
<gene>
    <name evidence="1 2" type="primary">Clec18a</name>
</gene>
<reference evidence="1 3" key="1">
    <citation type="journal article" date="2009" name="PLoS Biol.">
        <title>Lineage-specific biology revealed by a finished genome assembly of the mouse.</title>
        <authorList>
            <consortium name="Mouse Genome Sequencing Consortium"/>
            <person name="Church D.M."/>
            <person name="Goodstadt L."/>
            <person name="Hillier L.W."/>
            <person name="Zody M.C."/>
            <person name="Goldstein S."/>
            <person name="She X."/>
            <person name="Bult C.J."/>
            <person name="Agarwala R."/>
            <person name="Cherry J.L."/>
            <person name="DiCuccio M."/>
            <person name="Hlavina W."/>
            <person name="Kapustin Y."/>
            <person name="Meric P."/>
            <person name="Maglott D."/>
            <person name="Birtle Z."/>
            <person name="Marques A.C."/>
            <person name="Graves T."/>
            <person name="Zhou S."/>
            <person name="Teague B."/>
            <person name="Potamousis K."/>
            <person name="Churas C."/>
            <person name="Place M."/>
            <person name="Herschleb J."/>
            <person name="Runnheim R."/>
            <person name="Forrest D."/>
            <person name="Amos-Landgraf J."/>
            <person name="Schwartz D.C."/>
            <person name="Cheng Z."/>
            <person name="Lindblad-Toh K."/>
            <person name="Eichler E.E."/>
            <person name="Ponting C.P."/>
        </authorList>
    </citation>
    <scope>NUCLEOTIDE SEQUENCE [LARGE SCALE GENOMIC DNA]</scope>
    <source>
        <strain evidence="1 3">C57BL/6J</strain>
    </source>
</reference>
<protein>
    <submittedName>
        <fullName evidence="1">C-type lectin domain family 18, member A</fullName>
    </submittedName>
</protein>
<evidence type="ECO:0000313" key="2">
    <source>
        <dbReference type="MGI" id="MGI:2672935"/>
    </source>
</evidence>
<dbReference type="Ensembl" id="ENSMUST00000190778.7">
    <property type="protein sequence ID" value="ENSMUSP00000139789.2"/>
    <property type="gene ID" value="ENSMUSG00000033633.16"/>
</dbReference>
<reference evidence="1" key="4">
    <citation type="submission" date="2025-09" db="UniProtKB">
        <authorList>
            <consortium name="Ensembl"/>
        </authorList>
    </citation>
    <scope>IDENTIFICATION</scope>
    <source>
        <strain evidence="1">C57BL/6J</strain>
    </source>
</reference>
<dbReference type="Bgee" id="ENSMUSG00000033633">
    <property type="expression patterns" value="Expressed in floor plate of midbrain and 47 other cell types or tissues"/>
</dbReference>
<sequence length="139" mass="15149">MTGAEEWKLSMGLEDTVPARLSLTPRLVNSFMNTGRLAGQLREAMSAASGRPMIQPEPSLWLGSQSRWLGLLLLLLSLLGITWTEVQPPQPKQDPTLQATTAPPHLRSVFLGWGHPQLAMAMSQEPLVIGLTFSPGLQP</sequence>
<reference evidence="1 3" key="2">
    <citation type="journal article" date="2011" name="PLoS Biol.">
        <title>Modernizing reference genome assemblies.</title>
        <authorList>
            <person name="Church D.M."/>
            <person name="Schneider V.A."/>
            <person name="Graves T."/>
            <person name="Auger K."/>
            <person name="Cunningham F."/>
            <person name="Bouk N."/>
            <person name="Chen H.C."/>
            <person name="Agarwala R."/>
            <person name="McLaren W.M."/>
            <person name="Ritchie G.R."/>
            <person name="Albracht D."/>
            <person name="Kremitzki M."/>
            <person name="Rock S."/>
            <person name="Kotkiewicz H."/>
            <person name="Kremitzki C."/>
            <person name="Wollam A."/>
            <person name="Trani L."/>
            <person name="Fulton L."/>
            <person name="Fulton R."/>
            <person name="Matthews L."/>
            <person name="Whitehead S."/>
            <person name="Chow W."/>
            <person name="Torrance J."/>
            <person name="Dunn M."/>
            <person name="Harden G."/>
            <person name="Threadgold G."/>
            <person name="Wood J."/>
            <person name="Collins J."/>
            <person name="Heath P."/>
            <person name="Griffiths G."/>
            <person name="Pelan S."/>
            <person name="Grafham D."/>
            <person name="Eichler E.E."/>
            <person name="Weinstock G."/>
            <person name="Mardis E.R."/>
            <person name="Wilson R.K."/>
            <person name="Howe K."/>
            <person name="Flicek P."/>
            <person name="Hubbard T."/>
        </authorList>
    </citation>
    <scope>NUCLEOTIDE SEQUENCE [LARGE SCALE GENOMIC DNA]</scope>
    <source>
        <strain evidence="1 3">C57BL/6J</strain>
    </source>
</reference>
<keyword evidence="3" id="KW-1185">Reference proteome</keyword>
<accession>A0A087WPI3</accession>
<dbReference type="AlphaFoldDB" id="A0A087WPI3"/>
<proteinExistence type="predicted"/>
<dbReference type="Proteomes" id="UP000000589">
    <property type="component" value="Chromosome 8"/>
</dbReference>
<dbReference type="AGR" id="MGI:2672935"/>
<name>A0A087WPI3_MOUSE</name>
<evidence type="ECO:0000313" key="1">
    <source>
        <dbReference type="Ensembl" id="ENSMUSP00000139789.2"/>
    </source>
</evidence>
<reference evidence="1" key="3">
    <citation type="submission" date="2025-08" db="UniProtKB">
        <authorList>
            <consortium name="Ensembl"/>
        </authorList>
    </citation>
    <scope>IDENTIFICATION</scope>
    <source>
        <strain evidence="1">C57BL/6J</strain>
    </source>
</reference>
<dbReference type="HOGENOM" id="CLU_1844469_0_0_1"/>
<evidence type="ECO:0000313" key="3">
    <source>
        <dbReference type="Proteomes" id="UP000000589"/>
    </source>
</evidence>
<dbReference type="VEuPathDB" id="HostDB:ENSMUSG00000033633"/>
<dbReference type="GeneTree" id="ENSGT00900000141128"/>
<organism evidence="1 3">
    <name type="scientific">Mus musculus</name>
    <name type="common">Mouse</name>
    <dbReference type="NCBI Taxonomy" id="10090"/>
    <lineage>
        <taxon>Eukaryota</taxon>
        <taxon>Metazoa</taxon>
        <taxon>Chordata</taxon>
        <taxon>Craniata</taxon>
        <taxon>Vertebrata</taxon>
        <taxon>Euteleostomi</taxon>
        <taxon>Mammalia</taxon>
        <taxon>Eutheria</taxon>
        <taxon>Euarchontoglires</taxon>
        <taxon>Glires</taxon>
        <taxon>Rodentia</taxon>
        <taxon>Myomorpha</taxon>
        <taxon>Muroidea</taxon>
        <taxon>Muridae</taxon>
        <taxon>Murinae</taxon>
        <taxon>Mus</taxon>
        <taxon>Mus</taxon>
    </lineage>
</organism>
<dbReference type="ExpressionAtlas" id="A0A087WPI3">
    <property type="expression patterns" value="baseline and differential"/>
</dbReference>